<organism evidence="2">
    <name type="scientific">Blumeria graminis f. sp. tritici 96224</name>
    <dbReference type="NCBI Taxonomy" id="1268274"/>
    <lineage>
        <taxon>Eukaryota</taxon>
        <taxon>Fungi</taxon>
        <taxon>Dikarya</taxon>
        <taxon>Ascomycota</taxon>
        <taxon>Pezizomycotina</taxon>
        <taxon>Leotiomycetes</taxon>
        <taxon>Erysiphales</taxon>
        <taxon>Erysiphaceae</taxon>
        <taxon>Blumeria</taxon>
    </lineage>
</organism>
<dbReference type="AlphaFoldDB" id="A0A381LEB4"/>
<evidence type="ECO:0000313" key="2">
    <source>
        <dbReference type="EMBL" id="SUZ12259.1"/>
    </source>
</evidence>
<dbReference type="PANTHER" id="PTHR45861:SF1">
    <property type="entry name" value="DNA POLYMERASE ALPHA CATALYTIC SUBUNIT"/>
    <property type="match status" value="1"/>
</dbReference>
<dbReference type="GO" id="GO:0003697">
    <property type="term" value="F:single-stranded DNA binding"/>
    <property type="evidence" value="ECO:0007669"/>
    <property type="project" value="TreeGrafter"/>
</dbReference>
<dbReference type="GO" id="GO:0003682">
    <property type="term" value="F:chromatin binding"/>
    <property type="evidence" value="ECO:0007669"/>
    <property type="project" value="TreeGrafter"/>
</dbReference>
<dbReference type="OrthoDB" id="6755010at2759"/>
<reference evidence="2" key="1">
    <citation type="submission" date="2018-07" db="EMBL/GenBank/DDBJ databases">
        <authorList>
            <person name="Quirk P.G."/>
            <person name="Krulwich T.A."/>
        </authorList>
    </citation>
    <scope>NUCLEOTIDE SEQUENCE</scope>
    <source>
        <strain evidence="2">96224</strain>
    </source>
</reference>
<proteinExistence type="predicted"/>
<name>A0A381LEB4_BLUGR</name>
<protein>
    <submittedName>
        <fullName evidence="2">Bgt-636-2</fullName>
    </submittedName>
</protein>
<dbReference type="GO" id="GO:1902975">
    <property type="term" value="P:mitotic DNA replication initiation"/>
    <property type="evidence" value="ECO:0007669"/>
    <property type="project" value="TreeGrafter"/>
</dbReference>
<dbReference type="InterPro" id="IPR038256">
    <property type="entry name" value="Pol_alpha_znc_sf"/>
</dbReference>
<dbReference type="GO" id="GO:0005658">
    <property type="term" value="C:alpha DNA polymerase:primase complex"/>
    <property type="evidence" value="ECO:0007669"/>
    <property type="project" value="TreeGrafter"/>
</dbReference>
<dbReference type="PANTHER" id="PTHR45861">
    <property type="entry name" value="DNA POLYMERASE ALPHA CATALYTIC SUBUNIT"/>
    <property type="match status" value="1"/>
</dbReference>
<sequence>MSVYGHRCLGPQALGKGCLGKMRYEYSEKMIYNQLLYFMSLFDVDKAKEKCTEAEKEQITALAEHNRDRFGILRGITNGYLDKCGRQWVSMDSLFGRLGF</sequence>
<dbReference type="Gene3D" id="1.10.3200.20">
    <property type="entry name" value="DNA Polymerase alpha, zinc finger"/>
    <property type="match status" value="1"/>
</dbReference>
<dbReference type="GO" id="GO:0003887">
    <property type="term" value="F:DNA-directed DNA polymerase activity"/>
    <property type="evidence" value="ECO:0007669"/>
    <property type="project" value="InterPro"/>
</dbReference>
<dbReference type="Pfam" id="PF08996">
    <property type="entry name" value="zf-DNA_Pol"/>
    <property type="match status" value="1"/>
</dbReference>
<dbReference type="GO" id="GO:0003688">
    <property type="term" value="F:DNA replication origin binding"/>
    <property type="evidence" value="ECO:0007669"/>
    <property type="project" value="TreeGrafter"/>
</dbReference>
<accession>A0A381LEB4</accession>
<gene>
    <name evidence="2" type="ORF">BGT96224V2_LOCUS5442</name>
</gene>
<evidence type="ECO:0000259" key="1">
    <source>
        <dbReference type="Pfam" id="PF08996"/>
    </source>
</evidence>
<feature type="domain" description="Zinc finger DNA-directed DNA polymerase family B alpha" evidence="1">
    <location>
        <begin position="1"/>
        <end position="95"/>
    </location>
</feature>
<dbReference type="GO" id="GO:0006273">
    <property type="term" value="P:lagging strand elongation"/>
    <property type="evidence" value="ECO:0007669"/>
    <property type="project" value="TreeGrafter"/>
</dbReference>
<dbReference type="InterPro" id="IPR015088">
    <property type="entry name" value="Znf_DNA-dir_DNA_pol_B_alpha"/>
</dbReference>
<dbReference type="EMBL" id="UIGY01000164">
    <property type="protein sequence ID" value="SUZ12259.1"/>
    <property type="molecule type" value="Genomic_DNA"/>
</dbReference>
<dbReference type="GO" id="GO:0006272">
    <property type="term" value="P:leading strand elongation"/>
    <property type="evidence" value="ECO:0007669"/>
    <property type="project" value="TreeGrafter"/>
</dbReference>